<accession>A0ABU1AHY9</accession>
<name>A0ABU1AHY9_9BACT</name>
<organism evidence="3 4">
    <name type="scientific">Thalassobacterium sedimentorum</name>
    <dbReference type="NCBI Taxonomy" id="3041258"/>
    <lineage>
        <taxon>Bacteria</taxon>
        <taxon>Pseudomonadati</taxon>
        <taxon>Verrucomicrobiota</taxon>
        <taxon>Opitutia</taxon>
        <taxon>Puniceicoccales</taxon>
        <taxon>Coraliomargaritaceae</taxon>
        <taxon>Thalassobacterium</taxon>
    </lineage>
</organism>
<sequence>MKKKCLILFSVCLGYTLSAITITNFGTGAWADSDFTNFSVDSQDANGLAFSGADTSVLSGDVPLVDLSSVWGNDLTLTGNVTTNPGTTFSVILFDEEFQQAQFSGGSWTDLESGLAVLSLTSVGDSFDFSRVIGIDINGGGLGDALVASLTGATIVPEPSAYGAIAGFLALGWVMLRRRG</sequence>
<reference evidence="3 4" key="1">
    <citation type="submission" date="2023-04" db="EMBL/GenBank/DDBJ databases">
        <title>A novel bacteria isolated from coastal sediment.</title>
        <authorList>
            <person name="Liu X.-J."/>
            <person name="Du Z.-J."/>
        </authorList>
    </citation>
    <scope>NUCLEOTIDE SEQUENCE [LARGE SCALE GENOMIC DNA]</scope>
    <source>
        <strain evidence="3 4">SDUM461004</strain>
    </source>
</reference>
<keyword evidence="2" id="KW-0732">Signal</keyword>
<dbReference type="Proteomes" id="UP001243717">
    <property type="component" value="Unassembled WGS sequence"/>
</dbReference>
<evidence type="ECO:0000313" key="4">
    <source>
        <dbReference type="Proteomes" id="UP001243717"/>
    </source>
</evidence>
<feature type="chain" id="PRO_5047375171" description="PEP-CTERM protein-sorting domain-containing protein" evidence="2">
    <location>
        <begin position="22"/>
        <end position="180"/>
    </location>
</feature>
<keyword evidence="1" id="KW-1133">Transmembrane helix</keyword>
<evidence type="ECO:0000256" key="1">
    <source>
        <dbReference type="SAM" id="Phobius"/>
    </source>
</evidence>
<feature type="transmembrane region" description="Helical" evidence="1">
    <location>
        <begin position="159"/>
        <end position="176"/>
    </location>
</feature>
<keyword evidence="1" id="KW-0472">Membrane</keyword>
<evidence type="ECO:0000256" key="2">
    <source>
        <dbReference type="SAM" id="SignalP"/>
    </source>
</evidence>
<gene>
    <name evidence="3" type="ORF">QEH59_08340</name>
</gene>
<comment type="caution">
    <text evidence="3">The sequence shown here is derived from an EMBL/GenBank/DDBJ whole genome shotgun (WGS) entry which is preliminary data.</text>
</comment>
<evidence type="ECO:0000313" key="3">
    <source>
        <dbReference type="EMBL" id="MDQ8194432.1"/>
    </source>
</evidence>
<evidence type="ECO:0008006" key="5">
    <source>
        <dbReference type="Google" id="ProtNLM"/>
    </source>
</evidence>
<keyword evidence="1" id="KW-0812">Transmembrane</keyword>
<feature type="signal peptide" evidence="2">
    <location>
        <begin position="1"/>
        <end position="21"/>
    </location>
</feature>
<proteinExistence type="predicted"/>
<dbReference type="EMBL" id="JARXIC010000011">
    <property type="protein sequence ID" value="MDQ8194432.1"/>
    <property type="molecule type" value="Genomic_DNA"/>
</dbReference>
<keyword evidence="4" id="KW-1185">Reference proteome</keyword>
<dbReference type="RefSeq" id="WP_308984907.1">
    <property type="nucleotide sequence ID" value="NZ_JARXIC010000011.1"/>
</dbReference>
<protein>
    <recommendedName>
        <fullName evidence="5">PEP-CTERM protein-sorting domain-containing protein</fullName>
    </recommendedName>
</protein>